<dbReference type="Proteomes" id="UP001138681">
    <property type="component" value="Unassembled WGS sequence"/>
</dbReference>
<dbReference type="EMBL" id="JAGSPC010000001">
    <property type="protein sequence ID" value="MBV7258828.1"/>
    <property type="molecule type" value="Genomic_DNA"/>
</dbReference>
<proteinExistence type="predicted"/>
<dbReference type="Pfam" id="PF04307">
    <property type="entry name" value="YdjM"/>
    <property type="match status" value="1"/>
</dbReference>
<dbReference type="RefSeq" id="WP_218404098.1">
    <property type="nucleotide sequence ID" value="NZ_JAGSPC010000001.1"/>
</dbReference>
<keyword evidence="1" id="KW-0378">Hydrolase</keyword>
<comment type="caution">
    <text evidence="1">The sequence shown here is derived from an EMBL/GenBank/DDBJ whole genome shotgun (WGS) entry which is preliminary data.</text>
</comment>
<protein>
    <submittedName>
        <fullName evidence="1">Metal-dependent hydrolase</fullName>
    </submittedName>
</protein>
<dbReference type="GO" id="GO:0016787">
    <property type="term" value="F:hydrolase activity"/>
    <property type="evidence" value="ECO:0007669"/>
    <property type="project" value="UniProtKB-KW"/>
</dbReference>
<organism evidence="1 2">
    <name type="scientific">Erythrobacter crassostreae</name>
    <dbReference type="NCBI Taxonomy" id="2828328"/>
    <lineage>
        <taxon>Bacteria</taxon>
        <taxon>Pseudomonadati</taxon>
        <taxon>Pseudomonadota</taxon>
        <taxon>Alphaproteobacteria</taxon>
        <taxon>Sphingomonadales</taxon>
        <taxon>Erythrobacteraceae</taxon>
        <taxon>Erythrobacter/Porphyrobacter group</taxon>
        <taxon>Erythrobacter</taxon>
    </lineage>
</organism>
<dbReference type="PANTHER" id="PTHR35531">
    <property type="entry name" value="INNER MEMBRANE PROTEIN YBCI-RELATED"/>
    <property type="match status" value="1"/>
</dbReference>
<keyword evidence="2" id="KW-1185">Reference proteome</keyword>
<sequence>MPTIFTHAIVPLAIAAAAGRGVVSPKVAIAGAIFAIAPDADVAGFKLGVEYADAWGHRGATHSLAFAAICAGVLSLVWREARSLGAFVFLTMAMASHGLLDTLTSGGLGAALWWPFDDARIFAPITPVRVSPIGMGFFSARGLDTLLSEIKWIWLPCSSIAFAGWGLRRAKGAVQKG</sequence>
<gene>
    <name evidence="1" type="ORF">KCG46_04450</name>
</gene>
<name>A0A9X1F3V2_9SPHN</name>
<evidence type="ECO:0000313" key="2">
    <source>
        <dbReference type="Proteomes" id="UP001138681"/>
    </source>
</evidence>
<reference evidence="1" key="1">
    <citation type="submission" date="2021-04" db="EMBL/GenBank/DDBJ databases">
        <authorList>
            <person name="Pira H."/>
            <person name="Risdian C."/>
            <person name="Wink J."/>
        </authorList>
    </citation>
    <scope>NUCLEOTIDE SEQUENCE</scope>
    <source>
        <strain evidence="1">WH158</strain>
    </source>
</reference>
<evidence type="ECO:0000313" key="1">
    <source>
        <dbReference type="EMBL" id="MBV7258828.1"/>
    </source>
</evidence>
<accession>A0A9X1F3V2</accession>
<dbReference type="InterPro" id="IPR007404">
    <property type="entry name" value="YdjM-like"/>
</dbReference>
<dbReference type="AlphaFoldDB" id="A0A9X1F3V2"/>
<dbReference type="PANTHER" id="PTHR35531:SF1">
    <property type="entry name" value="INNER MEMBRANE PROTEIN YBCI-RELATED"/>
    <property type="match status" value="1"/>
</dbReference>